<accession>A0AAP0RFD9</accession>
<evidence type="ECO:0000256" key="2">
    <source>
        <dbReference type="ARBA" id="ARBA00022801"/>
    </source>
</evidence>
<dbReference type="Proteomes" id="UP001415857">
    <property type="component" value="Unassembled WGS sequence"/>
</dbReference>
<evidence type="ECO:0000256" key="4">
    <source>
        <dbReference type="RuleBase" id="RU004335"/>
    </source>
</evidence>
<reference evidence="5 6" key="1">
    <citation type="journal article" date="2024" name="Plant J.">
        <title>Genome sequences and population genomics reveal climatic adaptation and genomic divergence between two closely related sweetgum species.</title>
        <authorList>
            <person name="Xu W.Q."/>
            <person name="Ren C.Q."/>
            <person name="Zhang X.Y."/>
            <person name="Comes H.P."/>
            <person name="Liu X.H."/>
            <person name="Li Y.G."/>
            <person name="Kettle C.J."/>
            <person name="Jalonen R."/>
            <person name="Gaisberger H."/>
            <person name="Ma Y.Z."/>
            <person name="Qiu Y.X."/>
        </authorList>
    </citation>
    <scope>NUCLEOTIDE SEQUENCE [LARGE SCALE GENOMIC DNA]</scope>
    <source>
        <strain evidence="5">Hangzhou</strain>
    </source>
</reference>
<keyword evidence="2" id="KW-0378">Hydrolase</keyword>
<dbReference type="Pfam" id="PF00332">
    <property type="entry name" value="Glyco_hydro_17"/>
    <property type="match status" value="1"/>
</dbReference>
<dbReference type="GO" id="GO:0004553">
    <property type="term" value="F:hydrolase activity, hydrolyzing O-glycosyl compounds"/>
    <property type="evidence" value="ECO:0007669"/>
    <property type="project" value="InterPro"/>
</dbReference>
<evidence type="ECO:0008006" key="7">
    <source>
        <dbReference type="Google" id="ProtNLM"/>
    </source>
</evidence>
<dbReference type="Gene3D" id="3.20.20.80">
    <property type="entry name" value="Glycosidases"/>
    <property type="match status" value="1"/>
</dbReference>
<name>A0AAP0RFD9_LIQFO</name>
<evidence type="ECO:0000313" key="5">
    <source>
        <dbReference type="EMBL" id="KAK9276816.1"/>
    </source>
</evidence>
<keyword evidence="3" id="KW-0326">Glycosidase</keyword>
<sequence length="264" mass="29436">MLRVLNSKREGTLFNKVTTKDIPCVLYCGRRGGIAIALYGEKCVLQNLPSIQQSNSRQQFSLVDAAASVGIKPFSGIGIELMIGVPNEILPSLASSTVDSSLEWLQTNIFAHVPADQIRYIAVGNEIFLKDPFYTPYVIPAITNLHQALQTLNLADTIKLSSALAASILSNSYPPSSGTFNPNLRASMVPLLQFLQYSGSPLMVNVYPYISYTGNPNSLYMQWRGKGSSECQWWWRRRVGRRRVAEGRVWRMRGLIITMPLQGY</sequence>
<dbReference type="InterPro" id="IPR044965">
    <property type="entry name" value="Glyco_hydro_17_plant"/>
</dbReference>
<protein>
    <recommendedName>
        <fullName evidence="7">Glucan endo-1,3-beta-D-glucosidase</fullName>
    </recommendedName>
</protein>
<evidence type="ECO:0000256" key="3">
    <source>
        <dbReference type="ARBA" id="ARBA00023295"/>
    </source>
</evidence>
<dbReference type="InterPro" id="IPR017853">
    <property type="entry name" value="GH"/>
</dbReference>
<evidence type="ECO:0000313" key="6">
    <source>
        <dbReference type="Proteomes" id="UP001415857"/>
    </source>
</evidence>
<organism evidence="5 6">
    <name type="scientific">Liquidambar formosana</name>
    <name type="common">Formosan gum</name>
    <dbReference type="NCBI Taxonomy" id="63359"/>
    <lineage>
        <taxon>Eukaryota</taxon>
        <taxon>Viridiplantae</taxon>
        <taxon>Streptophyta</taxon>
        <taxon>Embryophyta</taxon>
        <taxon>Tracheophyta</taxon>
        <taxon>Spermatophyta</taxon>
        <taxon>Magnoliopsida</taxon>
        <taxon>eudicotyledons</taxon>
        <taxon>Gunneridae</taxon>
        <taxon>Pentapetalae</taxon>
        <taxon>Saxifragales</taxon>
        <taxon>Altingiaceae</taxon>
        <taxon>Liquidambar</taxon>
    </lineage>
</organism>
<keyword evidence="6" id="KW-1185">Reference proteome</keyword>
<comment type="similarity">
    <text evidence="1 4">Belongs to the glycosyl hydrolase 17 family.</text>
</comment>
<evidence type="ECO:0000256" key="1">
    <source>
        <dbReference type="ARBA" id="ARBA00008773"/>
    </source>
</evidence>
<dbReference type="InterPro" id="IPR000490">
    <property type="entry name" value="Glyco_hydro_17"/>
</dbReference>
<gene>
    <name evidence="5" type="ORF">L1049_006352</name>
</gene>
<dbReference type="EMBL" id="JBBPBK010000010">
    <property type="protein sequence ID" value="KAK9276816.1"/>
    <property type="molecule type" value="Genomic_DNA"/>
</dbReference>
<proteinExistence type="inferred from homology"/>
<dbReference type="SUPFAM" id="SSF51445">
    <property type="entry name" value="(Trans)glycosidases"/>
    <property type="match status" value="1"/>
</dbReference>
<dbReference type="AlphaFoldDB" id="A0AAP0RFD9"/>
<dbReference type="PANTHER" id="PTHR32227">
    <property type="entry name" value="GLUCAN ENDO-1,3-BETA-GLUCOSIDASE BG1-RELATED-RELATED"/>
    <property type="match status" value="1"/>
</dbReference>
<comment type="caution">
    <text evidence="5">The sequence shown here is derived from an EMBL/GenBank/DDBJ whole genome shotgun (WGS) entry which is preliminary data.</text>
</comment>
<dbReference type="GO" id="GO:0005975">
    <property type="term" value="P:carbohydrate metabolic process"/>
    <property type="evidence" value="ECO:0007669"/>
    <property type="project" value="InterPro"/>
</dbReference>